<dbReference type="AlphaFoldDB" id="A0A7R7EN91"/>
<evidence type="ECO:0000313" key="1">
    <source>
        <dbReference type="EMBL" id="BCN32080.1"/>
    </source>
</evidence>
<reference evidence="1 2" key="1">
    <citation type="submission" date="2020-11" db="EMBL/GenBank/DDBJ databases">
        <title>Draft genome sequencing of a Lachnospiraceae strain isolated from anoxic soil subjected to BSD treatment.</title>
        <authorList>
            <person name="Uek A."/>
            <person name="Tonouchi A."/>
        </authorList>
    </citation>
    <scope>NUCLEOTIDE SEQUENCE [LARGE SCALE GENOMIC DNA]</scope>
    <source>
        <strain evidence="1 2">TB5</strain>
    </source>
</reference>
<protein>
    <submittedName>
        <fullName evidence="1">Uncharacterized protein</fullName>
    </submittedName>
</protein>
<sequence length="71" mass="8492">MKISTVIKEYNLDFKKVKLIRHPLNRPDAYKHFQFTILRVLPKIISPEEAINIENLYKDKFATRIFGMNKN</sequence>
<organism evidence="1 2">
    <name type="scientific">Anaeromicropila herbilytica</name>
    <dbReference type="NCBI Taxonomy" id="2785025"/>
    <lineage>
        <taxon>Bacteria</taxon>
        <taxon>Bacillati</taxon>
        <taxon>Bacillota</taxon>
        <taxon>Clostridia</taxon>
        <taxon>Lachnospirales</taxon>
        <taxon>Lachnospiraceae</taxon>
        <taxon>Anaeromicropila</taxon>
    </lineage>
</organism>
<name>A0A7R7EN91_9FIRM</name>
<accession>A0A7R7EN91</accession>
<keyword evidence="2" id="KW-1185">Reference proteome</keyword>
<dbReference type="EMBL" id="AP024169">
    <property type="protein sequence ID" value="BCN32080.1"/>
    <property type="molecule type" value="Genomic_DNA"/>
</dbReference>
<evidence type="ECO:0000313" key="2">
    <source>
        <dbReference type="Proteomes" id="UP000595897"/>
    </source>
</evidence>
<dbReference type="RefSeq" id="WP_271713161.1">
    <property type="nucleotide sequence ID" value="NZ_AP024169.1"/>
</dbReference>
<gene>
    <name evidence="1" type="ORF">bsdtb5_33750</name>
</gene>
<dbReference type="Proteomes" id="UP000595897">
    <property type="component" value="Chromosome"/>
</dbReference>
<proteinExistence type="predicted"/>
<dbReference type="KEGG" id="ahb:bsdtb5_33750"/>